<evidence type="ECO:0000259" key="1">
    <source>
        <dbReference type="Pfam" id="PF21779"/>
    </source>
</evidence>
<dbReference type="RefSeq" id="YP_010671626.1">
    <property type="nucleotide sequence ID" value="NC_070969.1"/>
</dbReference>
<organism evidence="2 3">
    <name type="scientific">Pseudomonas phage Itty13</name>
    <dbReference type="NCBI Taxonomy" id="2805750"/>
    <lineage>
        <taxon>Viruses</taxon>
        <taxon>Duplodnaviria</taxon>
        <taxon>Heunggongvirae</taxon>
        <taxon>Uroviricota</taxon>
        <taxon>Caudoviricetes</taxon>
        <taxon>Ittyvirus</taxon>
        <taxon>Ittyvirus itty13</taxon>
    </lineage>
</organism>
<dbReference type="GeneID" id="77947880"/>
<evidence type="ECO:0000313" key="3">
    <source>
        <dbReference type="Proteomes" id="UP000610026"/>
    </source>
</evidence>
<dbReference type="InterPro" id="IPR049239">
    <property type="entry name" value="DUF6874"/>
</dbReference>
<sequence length="95" mass="10738">MTREIVFTATDTELETAQLIVERAESMARKYGQEIDRTSLLMDLIACNANGCPLKFQALLDADDGNFAHDVFGIRRYMDRTTGQLTDCFLPRFAV</sequence>
<dbReference type="Proteomes" id="UP000610026">
    <property type="component" value="Segment"/>
</dbReference>
<protein>
    <recommendedName>
        <fullName evidence="1">DUF6874 domain-containing protein</fullName>
    </recommendedName>
</protein>
<keyword evidence="3" id="KW-1185">Reference proteome</keyword>
<evidence type="ECO:0000313" key="2">
    <source>
        <dbReference type="EMBL" id="QRE00613.1"/>
    </source>
</evidence>
<dbReference type="Pfam" id="PF21779">
    <property type="entry name" value="DUF6874"/>
    <property type="match status" value="1"/>
</dbReference>
<accession>A0A889IRP4</accession>
<dbReference type="EMBL" id="MW460249">
    <property type="protein sequence ID" value="QRE00613.1"/>
    <property type="molecule type" value="Genomic_DNA"/>
</dbReference>
<feature type="domain" description="DUF6874" evidence="1">
    <location>
        <begin position="13"/>
        <end position="94"/>
    </location>
</feature>
<reference evidence="2" key="1">
    <citation type="submission" date="2021-01" db="EMBL/GenBank/DDBJ databases">
        <authorList>
            <person name="Ben Porat S."/>
            <person name="Alkalay-Oren S."/>
            <person name="Coppenhagen-Glazer S."/>
            <person name="Hazan R."/>
        </authorList>
    </citation>
    <scope>NUCLEOTIDE SEQUENCE</scope>
</reference>
<name>A0A889IRP4_9CAUD</name>
<proteinExistence type="predicted"/>
<dbReference type="KEGG" id="vg:77947880"/>